<proteinExistence type="predicted"/>
<protein>
    <submittedName>
        <fullName evidence="2">Type VI protein secretion system component VasK</fullName>
    </submittedName>
</protein>
<dbReference type="AlphaFoldDB" id="A0A7Y9L6W4"/>
<evidence type="ECO:0000313" key="2">
    <source>
        <dbReference type="EMBL" id="NYE69224.1"/>
    </source>
</evidence>
<sequence length="75" mass="7630">MTSRTRARLFTVIGVLALVVGLLWIGQGANLIGGSSMTGQPMWLIIGLVVAAGGAVLLILAARAGRDPNGPPGQH</sequence>
<dbReference type="EMBL" id="JACCBU010000001">
    <property type="protein sequence ID" value="NYE69224.1"/>
    <property type="molecule type" value="Genomic_DNA"/>
</dbReference>
<comment type="caution">
    <text evidence="2">The sequence shown here is derived from an EMBL/GenBank/DDBJ whole genome shotgun (WGS) entry which is preliminary data.</text>
</comment>
<keyword evidence="3" id="KW-1185">Reference proteome</keyword>
<dbReference type="Proteomes" id="UP000569914">
    <property type="component" value="Unassembled WGS sequence"/>
</dbReference>
<gene>
    <name evidence="2" type="ORF">BKA15_000553</name>
</gene>
<keyword evidence="1" id="KW-0812">Transmembrane</keyword>
<evidence type="ECO:0000256" key="1">
    <source>
        <dbReference type="SAM" id="Phobius"/>
    </source>
</evidence>
<keyword evidence="1" id="KW-0472">Membrane</keyword>
<feature type="transmembrane region" description="Helical" evidence="1">
    <location>
        <begin position="7"/>
        <end position="26"/>
    </location>
</feature>
<dbReference type="RefSeq" id="WP_246323484.1">
    <property type="nucleotide sequence ID" value="NZ_JACCBU010000001.1"/>
</dbReference>
<reference evidence="2 3" key="1">
    <citation type="submission" date="2020-07" db="EMBL/GenBank/DDBJ databases">
        <title>Sequencing the genomes of 1000 actinobacteria strains.</title>
        <authorList>
            <person name="Klenk H.-P."/>
        </authorList>
    </citation>
    <scope>NUCLEOTIDE SEQUENCE [LARGE SCALE GENOMIC DNA]</scope>
    <source>
        <strain evidence="2 3">DSM 22083</strain>
    </source>
</reference>
<name>A0A7Y9L6W4_9ACTN</name>
<evidence type="ECO:0000313" key="3">
    <source>
        <dbReference type="Proteomes" id="UP000569914"/>
    </source>
</evidence>
<keyword evidence="1" id="KW-1133">Transmembrane helix</keyword>
<organism evidence="2 3">
    <name type="scientific">Microlunatus parietis</name>
    <dbReference type="NCBI Taxonomy" id="682979"/>
    <lineage>
        <taxon>Bacteria</taxon>
        <taxon>Bacillati</taxon>
        <taxon>Actinomycetota</taxon>
        <taxon>Actinomycetes</taxon>
        <taxon>Propionibacteriales</taxon>
        <taxon>Propionibacteriaceae</taxon>
        <taxon>Microlunatus</taxon>
    </lineage>
</organism>
<accession>A0A7Y9L6W4</accession>
<feature type="transmembrane region" description="Helical" evidence="1">
    <location>
        <begin position="42"/>
        <end position="62"/>
    </location>
</feature>